<dbReference type="EMBL" id="BAAAQX010000024">
    <property type="protein sequence ID" value="GAA2212060.1"/>
    <property type="molecule type" value="Genomic_DNA"/>
</dbReference>
<gene>
    <name evidence="2" type="ORF">GCM10009850_075220</name>
</gene>
<protein>
    <submittedName>
        <fullName evidence="2">Uncharacterized protein</fullName>
    </submittedName>
</protein>
<evidence type="ECO:0000313" key="3">
    <source>
        <dbReference type="Proteomes" id="UP001499843"/>
    </source>
</evidence>
<keyword evidence="1" id="KW-0812">Transmembrane</keyword>
<dbReference type="Proteomes" id="UP001499843">
    <property type="component" value="Unassembled WGS sequence"/>
</dbReference>
<sequence>MVPWALAADAGSRASAPDAAIAAAIVLLRILVLLGVGSYGRVQQERLPPGLTPRIWVNRW</sequence>
<keyword evidence="1" id="KW-1133">Transmembrane helix</keyword>
<feature type="transmembrane region" description="Helical" evidence="1">
    <location>
        <begin position="20"/>
        <end position="39"/>
    </location>
</feature>
<name>A0ABN3CRK4_9ACTN</name>
<evidence type="ECO:0000256" key="1">
    <source>
        <dbReference type="SAM" id="Phobius"/>
    </source>
</evidence>
<accession>A0ABN3CRK4</accession>
<reference evidence="2 3" key="1">
    <citation type="journal article" date="2019" name="Int. J. Syst. Evol. Microbiol.">
        <title>The Global Catalogue of Microorganisms (GCM) 10K type strain sequencing project: providing services to taxonomists for standard genome sequencing and annotation.</title>
        <authorList>
            <consortium name="The Broad Institute Genomics Platform"/>
            <consortium name="The Broad Institute Genome Sequencing Center for Infectious Disease"/>
            <person name="Wu L."/>
            <person name="Ma J."/>
        </authorList>
    </citation>
    <scope>NUCLEOTIDE SEQUENCE [LARGE SCALE GENOMIC DNA]</scope>
    <source>
        <strain evidence="2 3">JCM 16114</strain>
    </source>
</reference>
<keyword evidence="1" id="KW-0472">Membrane</keyword>
<keyword evidence="3" id="KW-1185">Reference proteome</keyword>
<organism evidence="2 3">
    <name type="scientific">Nonomuraea monospora</name>
    <dbReference type="NCBI Taxonomy" id="568818"/>
    <lineage>
        <taxon>Bacteria</taxon>
        <taxon>Bacillati</taxon>
        <taxon>Actinomycetota</taxon>
        <taxon>Actinomycetes</taxon>
        <taxon>Streptosporangiales</taxon>
        <taxon>Streptosporangiaceae</taxon>
        <taxon>Nonomuraea</taxon>
    </lineage>
</organism>
<evidence type="ECO:0000313" key="2">
    <source>
        <dbReference type="EMBL" id="GAA2212060.1"/>
    </source>
</evidence>
<proteinExistence type="predicted"/>
<comment type="caution">
    <text evidence="2">The sequence shown here is derived from an EMBL/GenBank/DDBJ whole genome shotgun (WGS) entry which is preliminary data.</text>
</comment>